<feature type="coiled-coil region" evidence="1">
    <location>
        <begin position="1079"/>
        <end position="1193"/>
    </location>
</feature>
<feature type="coiled-coil region" evidence="1">
    <location>
        <begin position="651"/>
        <end position="720"/>
    </location>
</feature>
<feature type="region of interest" description="Disordered" evidence="2">
    <location>
        <begin position="1885"/>
        <end position="1910"/>
    </location>
</feature>
<feature type="coiled-coil region" evidence="1">
    <location>
        <begin position="5"/>
        <end position="32"/>
    </location>
</feature>
<feature type="compositionally biased region" description="Polar residues" evidence="2">
    <location>
        <begin position="501"/>
        <end position="511"/>
    </location>
</feature>
<name>A0A8J9W1T9_BRALA</name>
<evidence type="ECO:0000313" key="4">
    <source>
        <dbReference type="Proteomes" id="UP000838412"/>
    </source>
</evidence>
<sequence>MQDEASALNLENDELKRMVAELKGILIEVRSENLRLRSQCEKQTRDITVACKTDEEKERAWKLLTEDHNLLKKKYEKMSVDMETMGKEKEQSESNIQQLCRQLKEIESKNLLLNEQTKAAGKTHEEMEQAWKLLVEDHNLLKKEYEKMSAVMETTVKEKEQIESKVQQLCRLEEVESKNLKRHEQTKAAGKTHEERERAWELLTEDHNLLKKKYERMSAVMETTVKEKEQSKSDVLHLCRQLKEMESKNMKIHEQKNATGQTHEEMERDWKLLVEDHNLLKKKYEKMSAVMETTVKEKEQSQSDVLQLCRQLKEMESKNLQLHEQTKRARSLASLSEEGYLHGQRGNRAEATYNQNGEQQGICNSPVVHRLSRSRERVIEHSRRLMRARSASSLAESDDEQNIDKSEDGIYLNTRRSRSTDVNQNGPIHRAQSLMSPSEADCSHKEQLGESSPRVTRHISRSRERIQHNRTLMRSRSSSSLAASDDEQNNNMENKEESNLHVRNNQRTDVNQNRWNISGVEEEHAKAAQRYKEEINKLKAQLTETQDENRSLQTLTNKMKREDGLLQKTKEELQKVLTEKKQLQQAHARFELELTQYRKNAELQNNARNNDNSHEELGHLSEMIVSDELMKCKEDPETESQETGRGTLDYTNALESKLREANRLLKGANEQVEKLDEERRNLLLECKMQSQLLQQSEDKLRQLQDENRGLKEEVKKAASVPATGGLVIQDMKTKDVAMEELRSLHEMQDKAFTSELETDKLRRIVQELKDSHIKMRSENLSLQSKCEKQTKEIAEVLKTYKEKEQTWKKEIEQLMLQEAEQAPSGEKYNKIIAENMDKKREQSRTKIQQKEMEANIESSNLDLHQQIGEKDREIVKTTEERKEKTEEEEEMVYKSSENAFSQTRIELQKSEPTMRGHKGTYADLNSDHIKKLDEERRNLQLQCDMHSQQLQQSNDHMSLLQAENRSLKEDVVSMVRRLQQDNGKGSMITKEIGTTDLKTIKENLWGAITDLDQEKKRVELEVTRQKMLRQEAERRVDVLKKEICRLELILDSTQSVDVAEKVPHMSIPTTESMQTEQELQVTKQNLARAIADNEALRQKHENANEEISQLKLNLHKLKEELHTSDFETGKGSKFVQELKESHLAIRSENLRLQRECQKLVSTIQSHESSVRDLKEERDRLQKLTEEHPLLKNRPDKGSEIVPTMTEEKSAEILKSKTHATAMNTTIQDAENLVDTVNVETSFKRSLKQTQEKVSESELETDKLRRMVQDLKDRHIEMRSENLHLQSKCEKLTKELASEVKSREDSQHDRKKPSQKVENFVENNFEHKRMLANMCAVVLTQENEHSKMKVEQLYTQLKEMESSFAAIKRDNIKLGKQQESREKGTRITNQQENAESELESERLKRMIEELKETLIKSRSENLRPHRECEKQTNERELAVKSCEQKEQTWQKESDKLHLGIEAHTLLKEKHESICAIVESVTKEKEESVSKVQQLQIQLTERDTNIAEIQSENLKLHQEIKEKDSDITKITEELTKKKEETETLSEQCRTLESALNQTRLELQLSESQVQEVKHKLASEQDGREGTITKLNQELKENAQKAEERYRKMSTLLDNIYQEKLAWELEVRRLKEVETTLARLETTNSMLEQTIQDRESTITEVRQKMEVNARKAEERYEKISATLDNVYQEKAALETEVQELKEKERQLKEMETKNYMLGKRIKERESTITKLKEELKENAQKAVEKYKKMSAISDNIYQERLTLEIEVQRLRKVETTLNTFKTKNSKLEQRIKERESTISKVKQELEDNAREAEEADTRYKSVEDKLNQNLKLVEEMKTEKQEDKIRLEQAEASMKSMREELEEKLHMIETELTQTQCSKSDVVQKLKEVEESNKDAENDKWSEKSKQDAENDKCKLRSELKELQDKFHQNLKLVDEMKTEKEKDKQALLATEASMKSTREELEGKLRRSERSKQDAEDDKCKLRSELKELQDRVSGSSSELERLKLFVKELEDTNVSIRTDNLRLERQCTAYSTVKSKLEELQERVSTSTSRLAEQETFVKELKGEKDDLLQTLKEAEKMKQNAEKDKCKLELELKEMQGRVSGSTSRLAEQETFVKELKSEKNDLLQKLKETEKMKQNAEKDKCKLELELKDMQGRVSGSTSRLAEQEMMVKELKGERDDIVRKLKEAEKSKQNAEEDRCRFKRELEQLKESVGNNPLELEKLKMLVKELKDTNISIRTDNLRLERQCNNYGSELETTVKACEDRERHLVKRNAELEKEVEELHCMRDKHSELCDTVQEKVVIENKYKEATAQLVAMEKKEMEIKAQNLKLEEKISEIESQTLTLEKKINDKEMEIKNLTEELNEYTIRCKDMEEQLRRRSWEVDYAKTVSDVKKEQQHIMEKKLAEGDSTRAKCITKLENKVDSLQISLTEKMGEVSDLTEKLAEAENERALAESERSQVEQCLQVTQLKLALAEDELAGVSKEKRHLSRQVKFLENTKDQAERKAKQFKLQVAKMQKDSYESEREKEELKDIVSEKVWQLTLMLDEKEKIEDTVLKAKQELSDLIKMGTQTRQVDGAEVVVPERNDNNELTQTPVQKS</sequence>
<dbReference type="Proteomes" id="UP000838412">
    <property type="component" value="Chromosome 1"/>
</dbReference>
<feature type="region of interest" description="Disordered" evidence="2">
    <location>
        <begin position="389"/>
        <end position="511"/>
    </location>
</feature>
<feature type="coiled-coil region" evidence="1">
    <location>
        <begin position="1246"/>
        <end position="1273"/>
    </location>
</feature>
<keyword evidence="1" id="KW-0175">Coiled coil</keyword>
<feature type="compositionally biased region" description="Basic and acidic residues" evidence="2">
    <location>
        <begin position="1954"/>
        <end position="1977"/>
    </location>
</feature>
<feature type="coiled-coil region" evidence="1">
    <location>
        <begin position="929"/>
        <end position="970"/>
    </location>
</feature>
<evidence type="ECO:0000313" key="3">
    <source>
        <dbReference type="EMBL" id="CAH1227145.1"/>
    </source>
</evidence>
<feature type="coiled-coil region" evidence="1">
    <location>
        <begin position="1015"/>
        <end position="1042"/>
    </location>
</feature>
<dbReference type="Gene3D" id="6.10.140.910">
    <property type="match status" value="1"/>
</dbReference>
<feature type="coiled-coil region" evidence="1">
    <location>
        <begin position="82"/>
        <end position="116"/>
    </location>
</feature>
<keyword evidence="4" id="KW-1185">Reference proteome</keyword>
<protein>
    <submittedName>
        <fullName evidence="3">Hypp153 protein</fullName>
    </submittedName>
</protein>
<feature type="coiled-coil region" evidence="1">
    <location>
        <begin position="517"/>
        <end position="600"/>
    </location>
</feature>
<evidence type="ECO:0000256" key="1">
    <source>
        <dbReference type="SAM" id="Coils"/>
    </source>
</evidence>
<feature type="region of interest" description="Disordered" evidence="2">
    <location>
        <begin position="1374"/>
        <end position="1398"/>
    </location>
</feature>
<dbReference type="EMBL" id="OV696686">
    <property type="protein sequence ID" value="CAH1227145.1"/>
    <property type="molecule type" value="Genomic_DNA"/>
</dbReference>
<feature type="region of interest" description="Disordered" evidence="2">
    <location>
        <begin position="1932"/>
        <end position="1977"/>
    </location>
</feature>
<reference evidence="3" key="1">
    <citation type="submission" date="2022-01" db="EMBL/GenBank/DDBJ databases">
        <authorList>
            <person name="Braso-Vives M."/>
        </authorList>
    </citation>
    <scope>NUCLEOTIDE SEQUENCE</scope>
</reference>
<feature type="coiled-coil region" evidence="1">
    <location>
        <begin position="2414"/>
        <end position="2567"/>
    </location>
</feature>
<feature type="compositionally biased region" description="Basic and acidic residues" evidence="2">
    <location>
        <begin position="1932"/>
        <end position="1943"/>
    </location>
</feature>
<feature type="region of interest" description="Disordered" evidence="2">
    <location>
        <begin position="878"/>
        <end position="898"/>
    </location>
</feature>
<accession>A0A8J9W1T9</accession>
<feature type="compositionally biased region" description="Low complexity" evidence="2">
    <location>
        <begin position="474"/>
        <end position="483"/>
    </location>
</feature>
<feature type="coiled-coil region" evidence="1">
    <location>
        <begin position="298"/>
        <end position="325"/>
    </location>
</feature>
<dbReference type="SUPFAM" id="SSF57997">
    <property type="entry name" value="Tropomyosin"/>
    <property type="match status" value="1"/>
</dbReference>
<feature type="coiled-coil region" evidence="1">
    <location>
        <begin position="786"/>
        <end position="853"/>
    </location>
</feature>
<organism evidence="3 4">
    <name type="scientific">Branchiostoma lanceolatum</name>
    <name type="common">Common lancelet</name>
    <name type="synonym">Amphioxus lanceolatum</name>
    <dbReference type="NCBI Taxonomy" id="7740"/>
    <lineage>
        <taxon>Eukaryota</taxon>
        <taxon>Metazoa</taxon>
        <taxon>Chordata</taxon>
        <taxon>Cephalochordata</taxon>
        <taxon>Leptocardii</taxon>
        <taxon>Amphioxiformes</taxon>
        <taxon>Branchiostomatidae</taxon>
        <taxon>Branchiostoma</taxon>
    </lineage>
</organism>
<feature type="coiled-coil region" evidence="1">
    <location>
        <begin position="2257"/>
        <end position="2374"/>
    </location>
</feature>
<dbReference type="OrthoDB" id="76453at2759"/>
<feature type="region of interest" description="Disordered" evidence="2">
    <location>
        <begin position="2576"/>
        <end position="2598"/>
    </location>
</feature>
<gene>
    <name evidence="3" type="primary">Hypp153</name>
    <name evidence="3" type="ORF">BLAG_LOCUS417</name>
</gene>
<evidence type="ECO:0000256" key="2">
    <source>
        <dbReference type="SAM" id="MobiDB-lite"/>
    </source>
</evidence>
<feature type="compositionally biased region" description="Basic and acidic residues" evidence="2">
    <location>
        <begin position="1374"/>
        <end position="1384"/>
    </location>
</feature>
<feature type="compositionally biased region" description="Polar residues" evidence="2">
    <location>
        <begin position="2588"/>
        <end position="2598"/>
    </location>
</feature>
<proteinExistence type="predicted"/>